<gene>
    <name evidence="7" type="ORF">AKO1_013358</name>
</gene>
<dbReference type="InterPro" id="IPR038765">
    <property type="entry name" value="Papain-like_cys_pep_sf"/>
</dbReference>
<dbReference type="SMART" id="SM00720">
    <property type="entry name" value="calpain_III"/>
    <property type="match status" value="1"/>
</dbReference>
<dbReference type="InterPro" id="IPR036213">
    <property type="entry name" value="Calpain_III_sf"/>
</dbReference>
<dbReference type="PROSITE" id="PS50203">
    <property type="entry name" value="CALPAIN_CAT"/>
    <property type="match status" value="1"/>
</dbReference>
<evidence type="ECO:0000313" key="8">
    <source>
        <dbReference type="Proteomes" id="UP001431209"/>
    </source>
</evidence>
<dbReference type="InterPro" id="IPR001300">
    <property type="entry name" value="Peptidase_C2_calpain_cat"/>
</dbReference>
<dbReference type="Gene3D" id="3.90.70.10">
    <property type="entry name" value="Cysteine proteinases"/>
    <property type="match status" value="1"/>
</dbReference>
<dbReference type="SMART" id="SM00230">
    <property type="entry name" value="CysPc"/>
    <property type="match status" value="1"/>
</dbReference>
<reference evidence="7 8" key="1">
    <citation type="submission" date="2024-03" db="EMBL/GenBank/DDBJ databases">
        <title>The Acrasis kona genome and developmental transcriptomes reveal deep origins of eukaryotic multicellular pathways.</title>
        <authorList>
            <person name="Sheikh S."/>
            <person name="Fu C.-J."/>
            <person name="Brown M.W."/>
            <person name="Baldauf S.L."/>
        </authorList>
    </citation>
    <scope>NUCLEOTIDE SEQUENCE [LARGE SCALE GENOMIC DNA]</scope>
    <source>
        <strain evidence="7 8">ATCC MYA-3509</strain>
    </source>
</reference>
<evidence type="ECO:0000256" key="3">
    <source>
        <dbReference type="ARBA" id="ARBA00022807"/>
    </source>
</evidence>
<proteinExistence type="predicted"/>
<evidence type="ECO:0000256" key="1">
    <source>
        <dbReference type="ARBA" id="ARBA00022670"/>
    </source>
</evidence>
<evidence type="ECO:0000259" key="6">
    <source>
        <dbReference type="PROSITE" id="PS50203"/>
    </source>
</evidence>
<feature type="active site" evidence="4 5">
    <location>
        <position position="133"/>
    </location>
</feature>
<dbReference type="GO" id="GO:0006508">
    <property type="term" value="P:proteolysis"/>
    <property type="evidence" value="ECO:0007669"/>
    <property type="project" value="UniProtKB-KW"/>
</dbReference>
<dbReference type="Gene3D" id="2.60.120.380">
    <property type="match status" value="2"/>
</dbReference>
<keyword evidence="3 5" id="KW-0788">Thiol protease</keyword>
<dbReference type="InterPro" id="IPR022683">
    <property type="entry name" value="Calpain_III"/>
</dbReference>
<keyword evidence="8" id="KW-1185">Reference proteome</keyword>
<dbReference type="CDD" id="cd00044">
    <property type="entry name" value="CysPc"/>
    <property type="match status" value="1"/>
</dbReference>
<dbReference type="PANTHER" id="PTHR46143">
    <property type="entry name" value="CALPAIN-7"/>
    <property type="match status" value="1"/>
</dbReference>
<dbReference type="Pfam" id="PF00648">
    <property type="entry name" value="Peptidase_C2"/>
    <property type="match status" value="1"/>
</dbReference>
<feature type="domain" description="Calpain catalytic" evidence="6">
    <location>
        <begin position="102"/>
        <end position="383"/>
    </location>
</feature>
<dbReference type="InterPro" id="IPR022684">
    <property type="entry name" value="Calpain_cysteine_protease"/>
</dbReference>
<sequence length="671" mass="76527">MKLLQYEKDNKFFAKQAHDAIERATQLKKYTSVKLAKESPPEPNTLTQREIQVLKSTSVINGITYMPWDDSDGIIPPSDYLYCDPHNLLPLSQEQKMYFSCWKRPSQINTDSPPVMINIISAYSITQSVVTDCSFVASLSVAAAFERRHNKKLITSCIHPQDSSGNPSYQPQGHYVVKLYMNGVARGVHIDDLFPVSADNRLLCSHSTNKSEMWVSLIEKAYMKLNGGYDFPGSNSGIDLHALTGWVPEEITLDKLQPPQIDLTWRRLEDGMSHGRCVATISTGNHSPITQSHMGLHACHAYAVLDVRTLQDGTRLLQLKNPWTRNRWKGKYSPDDKINWTVDKLRQVNYDVLGALQNDNGVFWVDYESVLQYFVVMHVNWDPNLFHYKTIVHDKWEHIYRPMTGYDRYHMNHNPQYYLTVNGTGQLWIMLTKHVTSIQSRNNCFMTCHVYHGTSGCYYPLNQHVVNDAAVSRIFYNEQPLLKGKYCNDPHQRLVMDVKVPGVYKIVISQYEQIREMCYTLKVYGNVPCKLNQIPYHYVHHVAVKGAWNQFTSGGNSQLPTYRSNPQYKLTFLAMGCTKLRFTLDTSSCDLHTNVSVFKNNGNRVQLATVDKVVGTSGNYRNCACCLDLDYMVNVEGEALTLVVSSFHPRQEASFSLGVESTNIGIKLEPL</sequence>
<dbReference type="GO" id="GO:0004198">
    <property type="term" value="F:calcium-dependent cysteine-type endopeptidase activity"/>
    <property type="evidence" value="ECO:0007669"/>
    <property type="project" value="InterPro"/>
</dbReference>
<dbReference type="PANTHER" id="PTHR46143:SF1">
    <property type="entry name" value="CALPAIN-7"/>
    <property type="match status" value="1"/>
</dbReference>
<dbReference type="InterPro" id="IPR051297">
    <property type="entry name" value="PalB/RIM13"/>
</dbReference>
<dbReference type="SUPFAM" id="SSF54001">
    <property type="entry name" value="Cysteine proteinases"/>
    <property type="match status" value="1"/>
</dbReference>
<dbReference type="AlphaFoldDB" id="A0AAW2Z0K6"/>
<keyword evidence="1 5" id="KW-0645">Protease</keyword>
<name>A0AAW2Z0K6_9EUKA</name>
<evidence type="ECO:0000313" key="7">
    <source>
        <dbReference type="EMBL" id="KAL0482137.1"/>
    </source>
</evidence>
<protein>
    <recommendedName>
        <fullName evidence="6">Calpain catalytic domain-containing protein</fullName>
    </recommendedName>
</protein>
<dbReference type="Proteomes" id="UP001431209">
    <property type="component" value="Unassembled WGS sequence"/>
</dbReference>
<evidence type="ECO:0000256" key="5">
    <source>
        <dbReference type="PROSITE-ProRule" id="PRU00239"/>
    </source>
</evidence>
<keyword evidence="2 5" id="KW-0378">Hydrolase</keyword>
<dbReference type="PRINTS" id="PR00704">
    <property type="entry name" value="CALPAIN"/>
</dbReference>
<organism evidence="7 8">
    <name type="scientific">Acrasis kona</name>
    <dbReference type="NCBI Taxonomy" id="1008807"/>
    <lineage>
        <taxon>Eukaryota</taxon>
        <taxon>Discoba</taxon>
        <taxon>Heterolobosea</taxon>
        <taxon>Tetramitia</taxon>
        <taxon>Eutetramitia</taxon>
        <taxon>Acrasidae</taxon>
        <taxon>Acrasis</taxon>
    </lineage>
</organism>
<accession>A0AAW2Z0K6</accession>
<evidence type="ECO:0000256" key="2">
    <source>
        <dbReference type="ARBA" id="ARBA00022801"/>
    </source>
</evidence>
<feature type="active site" evidence="4 5">
    <location>
        <position position="300"/>
    </location>
</feature>
<comment type="caution">
    <text evidence="7">The sequence shown here is derived from an EMBL/GenBank/DDBJ whole genome shotgun (WGS) entry which is preliminary data.</text>
</comment>
<dbReference type="EMBL" id="JAOPGA020000821">
    <property type="protein sequence ID" value="KAL0482137.1"/>
    <property type="molecule type" value="Genomic_DNA"/>
</dbReference>
<dbReference type="SUPFAM" id="SSF49758">
    <property type="entry name" value="Calpain large subunit, middle domain (domain III)"/>
    <property type="match status" value="2"/>
</dbReference>
<feature type="active site" evidence="4 5">
    <location>
        <position position="321"/>
    </location>
</feature>
<evidence type="ECO:0000256" key="4">
    <source>
        <dbReference type="PIRSR" id="PIRSR622684-1"/>
    </source>
</evidence>